<evidence type="ECO:0000313" key="1">
    <source>
        <dbReference type="EMBL" id="PRP78866.1"/>
    </source>
</evidence>
<dbReference type="InterPro" id="IPR036815">
    <property type="entry name" value="14-3-3_dom_sf"/>
</dbReference>
<dbReference type="AlphaFoldDB" id="A0A2P6N4I1"/>
<protein>
    <submittedName>
        <fullName evidence="1">Uncharacterized protein</fullName>
    </submittedName>
</protein>
<name>A0A2P6N4I1_9EUKA</name>
<evidence type="ECO:0000313" key="2">
    <source>
        <dbReference type="Proteomes" id="UP000241769"/>
    </source>
</evidence>
<dbReference type="SUPFAM" id="SSF48445">
    <property type="entry name" value="14-3-3 protein"/>
    <property type="match status" value="1"/>
</dbReference>
<organism evidence="1 2">
    <name type="scientific">Planoprotostelium fungivorum</name>
    <dbReference type="NCBI Taxonomy" id="1890364"/>
    <lineage>
        <taxon>Eukaryota</taxon>
        <taxon>Amoebozoa</taxon>
        <taxon>Evosea</taxon>
        <taxon>Variosea</taxon>
        <taxon>Cavosteliida</taxon>
        <taxon>Cavosteliaceae</taxon>
        <taxon>Planoprotostelium</taxon>
    </lineage>
</organism>
<accession>A0A2P6N4I1</accession>
<dbReference type="Proteomes" id="UP000241769">
    <property type="component" value="Unassembled WGS sequence"/>
</dbReference>
<keyword evidence="2" id="KW-1185">Reference proteome</keyword>
<dbReference type="EMBL" id="MDYQ01000207">
    <property type="protein sequence ID" value="PRP78866.1"/>
    <property type="molecule type" value="Genomic_DNA"/>
</dbReference>
<sequence length="484" mass="57114">MEDYKYEDQTWLECIRDLYSSQLLDSREPECSPLRTCVSCVRQVHGLKKRPTNTIQLRDDETSRTSFGTNYEDAIVTESSIEPENNNQPLDQQPEKKFCTVDYIVCHHRAKMFCTSCGHPERDHCTHLLYREAQFNHYTQALHHRNFEEMIRRTSAIARVSKGALRLQEKNLLSSSFYLYVNSLRSDWITAREKKKQGSERRDQLSRDIVRVSVTLLKLLDEKVFPYAYLDTILCWIRLKMRFQEFIMLVTQPNYVEDPSIHSDIYSDIRKVTLVELQHLRIVLEEVNTHHEILDIVDQTQWIHPAVTNGHVILPNDPILLRAAVAYGTYCDEVIHNPMRSWRIMTTALSEAEETEDMDGSCRLSLLRDKIQAVEKRGVLNAMRPSSVVKQGYLRSKTEEEEELSLPLWIVFGYWDHHTCLYVYHDAQSERANHVKVMMEGRQRNIRCEGVRFKIEGEERWWYCANAKEAEEWHRMIRNTPSRR</sequence>
<comment type="caution">
    <text evidence="1">The sequence shown here is derived from an EMBL/GenBank/DDBJ whole genome shotgun (WGS) entry which is preliminary data.</text>
</comment>
<gene>
    <name evidence="1" type="ORF">PROFUN_01039</name>
</gene>
<reference evidence="1 2" key="1">
    <citation type="journal article" date="2018" name="Genome Biol. Evol.">
        <title>Multiple Roots of Fruiting Body Formation in Amoebozoa.</title>
        <authorList>
            <person name="Hillmann F."/>
            <person name="Forbes G."/>
            <person name="Novohradska S."/>
            <person name="Ferling I."/>
            <person name="Riege K."/>
            <person name="Groth M."/>
            <person name="Westermann M."/>
            <person name="Marz M."/>
            <person name="Spaller T."/>
            <person name="Winckler T."/>
            <person name="Schaap P."/>
            <person name="Glockner G."/>
        </authorList>
    </citation>
    <scope>NUCLEOTIDE SEQUENCE [LARGE SCALE GENOMIC DNA]</scope>
    <source>
        <strain evidence="1 2">Jena</strain>
    </source>
</reference>
<dbReference type="InParanoid" id="A0A2P6N4I1"/>
<proteinExistence type="predicted"/>